<organism evidence="1 2">
    <name type="scientific">Clostridium yunnanense</name>
    <dbReference type="NCBI Taxonomy" id="2800325"/>
    <lineage>
        <taxon>Bacteria</taxon>
        <taxon>Bacillati</taxon>
        <taxon>Bacillota</taxon>
        <taxon>Clostridia</taxon>
        <taxon>Eubacteriales</taxon>
        <taxon>Clostridiaceae</taxon>
        <taxon>Clostridium</taxon>
    </lineage>
</organism>
<name>A0ABS1EPB6_9CLOT</name>
<reference evidence="2" key="1">
    <citation type="submission" date="2021-01" db="EMBL/GenBank/DDBJ databases">
        <title>Genome public.</title>
        <authorList>
            <person name="Liu C."/>
            <person name="Sun Q."/>
        </authorList>
    </citation>
    <scope>NUCLEOTIDE SEQUENCE [LARGE SCALE GENOMIC DNA]</scope>
    <source>
        <strain evidence="2">YIM B02505</strain>
    </source>
</reference>
<gene>
    <name evidence="1" type="ORF">JHL18_11665</name>
</gene>
<evidence type="ECO:0000313" key="1">
    <source>
        <dbReference type="EMBL" id="MBK1811283.1"/>
    </source>
</evidence>
<sequence length="54" mass="6073">MSTSGTTGIPKRGMLSPDNIISNLQDIDEYFKLSDEDHVLSCNGYDWGVFNRAY</sequence>
<protein>
    <submittedName>
        <fullName evidence="1">Uncharacterized protein</fullName>
    </submittedName>
</protein>
<dbReference type="InterPro" id="IPR042099">
    <property type="entry name" value="ANL_N_sf"/>
</dbReference>
<proteinExistence type="predicted"/>
<evidence type="ECO:0000313" key="2">
    <source>
        <dbReference type="Proteomes" id="UP000596739"/>
    </source>
</evidence>
<comment type="caution">
    <text evidence="1">The sequence shown here is derived from an EMBL/GenBank/DDBJ whole genome shotgun (WGS) entry which is preliminary data.</text>
</comment>
<dbReference type="Gene3D" id="3.40.50.12780">
    <property type="entry name" value="N-terminal domain of ligase-like"/>
    <property type="match status" value="1"/>
</dbReference>
<dbReference type="EMBL" id="JAENHN010000037">
    <property type="protein sequence ID" value="MBK1811283.1"/>
    <property type="molecule type" value="Genomic_DNA"/>
</dbReference>
<accession>A0ABS1EPB6</accession>
<dbReference type="Proteomes" id="UP000596739">
    <property type="component" value="Unassembled WGS sequence"/>
</dbReference>
<dbReference type="SUPFAM" id="SSF56801">
    <property type="entry name" value="Acetyl-CoA synthetase-like"/>
    <property type="match status" value="1"/>
</dbReference>
<keyword evidence="2" id="KW-1185">Reference proteome</keyword>